<evidence type="ECO:0000259" key="3">
    <source>
        <dbReference type="Pfam" id="PF00884"/>
    </source>
</evidence>
<keyword evidence="2" id="KW-0378">Hydrolase</keyword>
<reference evidence="4" key="1">
    <citation type="journal article" date="2014" name="Int. J. Syst. Evol. Microbiol.">
        <title>Complete genome sequence of Corynebacterium casei LMG S-19264T (=DSM 44701T), isolated from a smear-ripened cheese.</title>
        <authorList>
            <consortium name="US DOE Joint Genome Institute (JGI-PGF)"/>
            <person name="Walter F."/>
            <person name="Albersmeier A."/>
            <person name="Kalinowski J."/>
            <person name="Ruckert C."/>
        </authorList>
    </citation>
    <scope>NUCLEOTIDE SEQUENCE</scope>
    <source>
        <strain evidence="4">KCTC 12988</strain>
    </source>
</reference>
<dbReference type="InterPro" id="IPR017850">
    <property type="entry name" value="Alkaline_phosphatase_core_sf"/>
</dbReference>
<dbReference type="InterPro" id="IPR051849">
    <property type="entry name" value="GAG-degrading_sulfatase"/>
</dbReference>
<evidence type="ECO:0000313" key="4">
    <source>
        <dbReference type="EMBL" id="GHC40312.1"/>
    </source>
</evidence>
<dbReference type="CDD" id="cd16155">
    <property type="entry name" value="sulfatase_like"/>
    <property type="match status" value="1"/>
</dbReference>
<dbReference type="RefSeq" id="WP_189566273.1">
    <property type="nucleotide sequence ID" value="NZ_BMXI01000001.1"/>
</dbReference>
<dbReference type="SUPFAM" id="SSF53649">
    <property type="entry name" value="Alkaline phosphatase-like"/>
    <property type="match status" value="1"/>
</dbReference>
<dbReference type="PANTHER" id="PTHR46615:SF1">
    <property type="entry name" value="ARYLSULFATASE K"/>
    <property type="match status" value="1"/>
</dbReference>
<organism evidence="4 5">
    <name type="scientific">Roseibacillus persicicus</name>
    <dbReference type="NCBI Taxonomy" id="454148"/>
    <lineage>
        <taxon>Bacteria</taxon>
        <taxon>Pseudomonadati</taxon>
        <taxon>Verrucomicrobiota</taxon>
        <taxon>Verrucomicrobiia</taxon>
        <taxon>Verrucomicrobiales</taxon>
        <taxon>Verrucomicrobiaceae</taxon>
        <taxon>Roseibacillus</taxon>
    </lineage>
</organism>
<dbReference type="GO" id="GO:0015024">
    <property type="term" value="F:glucuronate-2-sulfatase activity"/>
    <property type="evidence" value="ECO:0007669"/>
    <property type="project" value="TreeGrafter"/>
</dbReference>
<gene>
    <name evidence="4" type="ORF">GCM10007100_00920</name>
</gene>
<proteinExistence type="inferred from homology"/>
<evidence type="ECO:0000256" key="2">
    <source>
        <dbReference type="ARBA" id="ARBA00022801"/>
    </source>
</evidence>
<comment type="similarity">
    <text evidence="1">Belongs to the sulfatase family.</text>
</comment>
<reference evidence="4" key="2">
    <citation type="submission" date="2020-09" db="EMBL/GenBank/DDBJ databases">
        <authorList>
            <person name="Sun Q."/>
            <person name="Kim S."/>
        </authorList>
    </citation>
    <scope>NUCLEOTIDE SEQUENCE</scope>
    <source>
        <strain evidence="4">KCTC 12988</strain>
    </source>
</reference>
<name>A0A918TDX1_9BACT</name>
<feature type="domain" description="Sulfatase N-terminal" evidence="3">
    <location>
        <begin position="22"/>
        <end position="358"/>
    </location>
</feature>
<dbReference type="Pfam" id="PF00884">
    <property type="entry name" value="Sulfatase"/>
    <property type="match status" value="1"/>
</dbReference>
<sequence length="492" mass="54944">MLSKILLVTLCSVSSLWAEPQKNILLIVTDDQSPFTLSTYGNKVCHTPNLDKLAASGMVLDQAYHMGSMSGAVCTPSRTMIMTGRTLWHLPQLPRKNKKLKPAEVKLSQEITNNSLPAVFNRAGYETFRTCKVGNSFAPANKLFTTVRDKSNRGATEKDGSQWHGRQALEFLDTYEESKNEKPFLMYLGFSHPHDERTGRDDLNKKYGAVNTKTPPTEINPKSPKVPNTWLPAHPFHHGHPGLRDEVKVPGVLTSRTEATIRNEIGREYACIENIDEQLGLVMKKLEEMGELENTYILFTSDHGISVGRHGLTGKQNLYEHTWRVPFLASGPGIEPGSRAPGRGYLLDILPTVCELAEVPVPATAQGKSLKPVLLGEKKAVRDVLYGAYCGGTKPGMRSVRKGDWKLIKYDVLDGKVRETQLFNLKENPDELLAEHQAEEVVAATGIKPEALQVDLAEKPEYSEKLAEMEALLLSEMTRLEDPYRLWDQEQK</sequence>
<dbReference type="PROSITE" id="PS00523">
    <property type="entry name" value="SULFATASE_1"/>
    <property type="match status" value="1"/>
</dbReference>
<dbReference type="InterPro" id="IPR024607">
    <property type="entry name" value="Sulfatase_CS"/>
</dbReference>
<dbReference type="GO" id="GO:0004065">
    <property type="term" value="F:arylsulfatase activity"/>
    <property type="evidence" value="ECO:0007669"/>
    <property type="project" value="TreeGrafter"/>
</dbReference>
<dbReference type="PANTHER" id="PTHR46615">
    <property type="entry name" value="ARYLSULFATASE K"/>
    <property type="match status" value="1"/>
</dbReference>
<keyword evidence="5" id="KW-1185">Reference proteome</keyword>
<dbReference type="Gene3D" id="3.40.720.10">
    <property type="entry name" value="Alkaline Phosphatase, subunit A"/>
    <property type="match status" value="1"/>
</dbReference>
<dbReference type="EMBL" id="BMXI01000001">
    <property type="protein sequence ID" value="GHC40312.1"/>
    <property type="molecule type" value="Genomic_DNA"/>
</dbReference>
<accession>A0A918TDX1</accession>
<protein>
    <submittedName>
        <fullName evidence="4">Sulfatase</fullName>
    </submittedName>
</protein>
<dbReference type="Proteomes" id="UP000644507">
    <property type="component" value="Unassembled WGS sequence"/>
</dbReference>
<comment type="caution">
    <text evidence="4">The sequence shown here is derived from an EMBL/GenBank/DDBJ whole genome shotgun (WGS) entry which is preliminary data.</text>
</comment>
<dbReference type="AlphaFoldDB" id="A0A918TDX1"/>
<evidence type="ECO:0000313" key="5">
    <source>
        <dbReference type="Proteomes" id="UP000644507"/>
    </source>
</evidence>
<evidence type="ECO:0000256" key="1">
    <source>
        <dbReference type="ARBA" id="ARBA00008779"/>
    </source>
</evidence>
<dbReference type="InterPro" id="IPR000917">
    <property type="entry name" value="Sulfatase_N"/>
</dbReference>